<dbReference type="EMBL" id="JARZHI010000006">
    <property type="protein sequence ID" value="MDI1429843.1"/>
    <property type="molecule type" value="Genomic_DNA"/>
</dbReference>
<dbReference type="Gene3D" id="1.10.10.10">
    <property type="entry name" value="Winged helix-like DNA-binding domain superfamily/Winged helix DNA-binding domain"/>
    <property type="match status" value="1"/>
</dbReference>
<keyword evidence="5" id="KW-0804">Transcription</keyword>
<dbReference type="Pfam" id="PF04542">
    <property type="entry name" value="Sigma70_r2"/>
    <property type="match status" value="1"/>
</dbReference>
<keyword evidence="3" id="KW-0731">Sigma factor</keyword>
<dbReference type="InterPro" id="IPR013325">
    <property type="entry name" value="RNA_pol_sigma_r2"/>
</dbReference>
<dbReference type="PANTHER" id="PTHR43133:SF8">
    <property type="entry name" value="RNA POLYMERASE SIGMA FACTOR HI_1459-RELATED"/>
    <property type="match status" value="1"/>
</dbReference>
<evidence type="ECO:0000256" key="2">
    <source>
        <dbReference type="ARBA" id="ARBA00023015"/>
    </source>
</evidence>
<keyword evidence="2" id="KW-0805">Transcription regulation</keyword>
<sequence>MPKVILLEPRREAARAAAPLNERPDDDLMLLARTGSKAAFAALAQRYVGRLTSFCAKQIGDIAAAEDIVQETWIRIWAHRVSYRPQEKFLVLLYTTARNLCRNHGRGARRRERWLPSVAAPADLERVVDERPDHVEALIARELEGDVHRALGELPEPMREALLLRFSESLAYEDIAAIVGASESTVRSRVFHGLKRLHGHLTEWRRS</sequence>
<dbReference type="InterPro" id="IPR014284">
    <property type="entry name" value="RNA_pol_sigma-70_dom"/>
</dbReference>
<proteinExistence type="inferred from homology"/>
<evidence type="ECO:0000256" key="3">
    <source>
        <dbReference type="ARBA" id="ARBA00023082"/>
    </source>
</evidence>
<evidence type="ECO:0000259" key="6">
    <source>
        <dbReference type="Pfam" id="PF04542"/>
    </source>
</evidence>
<evidence type="ECO:0000256" key="1">
    <source>
        <dbReference type="ARBA" id="ARBA00010641"/>
    </source>
</evidence>
<dbReference type="PANTHER" id="PTHR43133">
    <property type="entry name" value="RNA POLYMERASE ECF-TYPE SIGMA FACTO"/>
    <property type="match status" value="1"/>
</dbReference>
<dbReference type="SUPFAM" id="SSF88659">
    <property type="entry name" value="Sigma3 and sigma4 domains of RNA polymerase sigma factors"/>
    <property type="match status" value="1"/>
</dbReference>
<organism evidence="8 9">
    <name type="scientific">Polyangium sorediatum</name>
    <dbReference type="NCBI Taxonomy" id="889274"/>
    <lineage>
        <taxon>Bacteria</taxon>
        <taxon>Pseudomonadati</taxon>
        <taxon>Myxococcota</taxon>
        <taxon>Polyangia</taxon>
        <taxon>Polyangiales</taxon>
        <taxon>Polyangiaceae</taxon>
        <taxon>Polyangium</taxon>
    </lineage>
</organism>
<dbReference type="Pfam" id="PF08281">
    <property type="entry name" value="Sigma70_r4_2"/>
    <property type="match status" value="1"/>
</dbReference>
<evidence type="ECO:0000256" key="4">
    <source>
        <dbReference type="ARBA" id="ARBA00023125"/>
    </source>
</evidence>
<name>A0ABT6NNG0_9BACT</name>
<evidence type="ECO:0000256" key="5">
    <source>
        <dbReference type="ARBA" id="ARBA00023163"/>
    </source>
</evidence>
<dbReference type="SUPFAM" id="SSF88946">
    <property type="entry name" value="Sigma2 domain of RNA polymerase sigma factors"/>
    <property type="match status" value="1"/>
</dbReference>
<comment type="similarity">
    <text evidence="1">Belongs to the sigma-70 factor family. ECF subfamily.</text>
</comment>
<dbReference type="InterPro" id="IPR013249">
    <property type="entry name" value="RNA_pol_sigma70_r4_t2"/>
</dbReference>
<feature type="domain" description="RNA polymerase sigma-70 region 2" evidence="6">
    <location>
        <begin position="43"/>
        <end position="111"/>
    </location>
</feature>
<dbReference type="Gene3D" id="1.10.1740.10">
    <property type="match status" value="1"/>
</dbReference>
<dbReference type="InterPro" id="IPR007627">
    <property type="entry name" value="RNA_pol_sigma70_r2"/>
</dbReference>
<evidence type="ECO:0000259" key="7">
    <source>
        <dbReference type="Pfam" id="PF08281"/>
    </source>
</evidence>
<dbReference type="InterPro" id="IPR013324">
    <property type="entry name" value="RNA_pol_sigma_r3/r4-like"/>
</dbReference>
<dbReference type="InterPro" id="IPR036388">
    <property type="entry name" value="WH-like_DNA-bd_sf"/>
</dbReference>
<dbReference type="Proteomes" id="UP001160301">
    <property type="component" value="Unassembled WGS sequence"/>
</dbReference>
<keyword evidence="9" id="KW-1185">Reference proteome</keyword>
<dbReference type="RefSeq" id="WP_136965627.1">
    <property type="nucleotide sequence ID" value="NZ_JARZHI010000006.1"/>
</dbReference>
<accession>A0ABT6NNG0</accession>
<evidence type="ECO:0000313" key="8">
    <source>
        <dbReference type="EMBL" id="MDI1429843.1"/>
    </source>
</evidence>
<feature type="domain" description="RNA polymerase sigma factor 70 region 4 type 2" evidence="7">
    <location>
        <begin position="146"/>
        <end position="197"/>
    </location>
</feature>
<dbReference type="CDD" id="cd06171">
    <property type="entry name" value="Sigma70_r4"/>
    <property type="match status" value="1"/>
</dbReference>
<gene>
    <name evidence="8" type="ORF">QHF89_10060</name>
</gene>
<reference evidence="8 9" key="1">
    <citation type="submission" date="2023-04" db="EMBL/GenBank/DDBJ databases">
        <title>The genome sequence of Polyangium sorediatum DSM14670.</title>
        <authorList>
            <person name="Zhang X."/>
        </authorList>
    </citation>
    <scope>NUCLEOTIDE SEQUENCE [LARGE SCALE GENOMIC DNA]</scope>
    <source>
        <strain evidence="8 9">DSM 14670</strain>
    </source>
</reference>
<evidence type="ECO:0000313" key="9">
    <source>
        <dbReference type="Proteomes" id="UP001160301"/>
    </source>
</evidence>
<comment type="caution">
    <text evidence="8">The sequence shown here is derived from an EMBL/GenBank/DDBJ whole genome shotgun (WGS) entry which is preliminary data.</text>
</comment>
<dbReference type="InterPro" id="IPR039425">
    <property type="entry name" value="RNA_pol_sigma-70-like"/>
</dbReference>
<dbReference type="NCBIfam" id="TIGR02937">
    <property type="entry name" value="sigma70-ECF"/>
    <property type="match status" value="1"/>
</dbReference>
<protein>
    <submittedName>
        <fullName evidence="8">RNA polymerase sigma factor</fullName>
    </submittedName>
</protein>
<keyword evidence="4" id="KW-0238">DNA-binding</keyword>